<sequence>MKISFDRLKEATATTLSAAGKAGTAIRDTGQELGAQALNLLEQEHAQAAMRQVRSISETALAETSRLTGQVIDKVKEVDLSHKAVADKAEAVSMGLGITSGVAVAGAAIAAPTGLSAVGVALGITSAPLIVTAAPVLGAAATAAGVISGGAYFYSRWRSAQEEAEAQDEAQDAGRDSAGA</sequence>
<gene>
    <name evidence="2" type="ORF">X805_39980</name>
</gene>
<dbReference type="PATRIC" id="fig|1286631.3.peg.3889"/>
<name>A0A059KG13_9BURK</name>
<comment type="caution">
    <text evidence="2">The sequence shown here is derived from an EMBL/GenBank/DDBJ whole genome shotgun (WGS) entry which is preliminary data.</text>
</comment>
<dbReference type="STRING" id="34103.SAMN05421778_11787"/>
<feature type="transmembrane region" description="Helical" evidence="1">
    <location>
        <begin position="102"/>
        <end position="124"/>
    </location>
</feature>
<keyword evidence="1" id="KW-0812">Transmembrane</keyword>
<evidence type="ECO:0000256" key="1">
    <source>
        <dbReference type="SAM" id="Phobius"/>
    </source>
</evidence>
<reference evidence="2 3" key="1">
    <citation type="journal article" date="2014" name="FEMS Microbiol. Ecol.">
        <title>Sphaerotilus natans encrusted with nanoball-shaped Fe(III) oxide minerals formed by nitrate-reducing mixotrophic Fe(II) oxidation.</title>
        <authorList>
            <person name="Park S."/>
            <person name="Kim D.H."/>
            <person name="Lee J.H."/>
            <person name="Hur H.G."/>
        </authorList>
    </citation>
    <scope>NUCLEOTIDE SEQUENCE [LARGE SCALE GENOMIC DNA]</scope>
    <source>
        <strain evidence="2 3">DSM 6575</strain>
    </source>
</reference>
<dbReference type="EMBL" id="AZRA01000144">
    <property type="protein sequence ID" value="KDB50412.1"/>
    <property type="molecule type" value="Genomic_DNA"/>
</dbReference>
<feature type="transmembrane region" description="Helical" evidence="1">
    <location>
        <begin position="130"/>
        <end position="154"/>
    </location>
</feature>
<evidence type="ECO:0000313" key="3">
    <source>
        <dbReference type="Proteomes" id="UP000026714"/>
    </source>
</evidence>
<keyword evidence="3" id="KW-1185">Reference proteome</keyword>
<proteinExistence type="predicted"/>
<keyword evidence="1" id="KW-0472">Membrane</keyword>
<accession>A0A059KG13</accession>
<dbReference type="RefSeq" id="WP_206539536.1">
    <property type="nucleotide sequence ID" value="NZ_AZRA01000144.1"/>
</dbReference>
<organism evidence="2 3">
    <name type="scientific">Sphaerotilus natans subsp. natans DSM 6575</name>
    <dbReference type="NCBI Taxonomy" id="1286631"/>
    <lineage>
        <taxon>Bacteria</taxon>
        <taxon>Pseudomonadati</taxon>
        <taxon>Pseudomonadota</taxon>
        <taxon>Betaproteobacteria</taxon>
        <taxon>Burkholderiales</taxon>
        <taxon>Sphaerotilaceae</taxon>
        <taxon>Sphaerotilus</taxon>
    </lineage>
</organism>
<evidence type="ECO:0000313" key="2">
    <source>
        <dbReference type="EMBL" id="KDB50412.1"/>
    </source>
</evidence>
<dbReference type="eggNOG" id="ENOG50337YT">
    <property type="taxonomic scope" value="Bacteria"/>
</dbReference>
<protein>
    <submittedName>
        <fullName evidence="2">Uncharacterized protein</fullName>
    </submittedName>
</protein>
<dbReference type="Proteomes" id="UP000026714">
    <property type="component" value="Unassembled WGS sequence"/>
</dbReference>
<keyword evidence="1" id="KW-1133">Transmembrane helix</keyword>
<dbReference type="AlphaFoldDB" id="A0A059KG13"/>